<dbReference type="InterPro" id="IPR042269">
    <property type="entry name" value="Ser_carbopepase_S28_SKS"/>
</dbReference>
<dbReference type="GO" id="GO:0006508">
    <property type="term" value="P:proteolysis"/>
    <property type="evidence" value="ECO:0007669"/>
    <property type="project" value="UniProtKB-KW"/>
</dbReference>
<evidence type="ECO:0000313" key="7">
    <source>
        <dbReference type="EMBL" id="CAE4580411.1"/>
    </source>
</evidence>
<dbReference type="PANTHER" id="PTHR11010">
    <property type="entry name" value="PROTEASE S28 PRO-X CARBOXYPEPTIDASE-RELATED"/>
    <property type="match status" value="1"/>
</dbReference>
<dbReference type="InterPro" id="IPR029058">
    <property type="entry name" value="AB_hydrolase_fold"/>
</dbReference>
<evidence type="ECO:0000256" key="1">
    <source>
        <dbReference type="ARBA" id="ARBA00011079"/>
    </source>
</evidence>
<evidence type="ECO:0000256" key="5">
    <source>
        <dbReference type="ARBA" id="ARBA00023180"/>
    </source>
</evidence>
<evidence type="ECO:0000256" key="2">
    <source>
        <dbReference type="ARBA" id="ARBA00022670"/>
    </source>
</evidence>
<dbReference type="SUPFAM" id="SSF53474">
    <property type="entry name" value="alpha/beta-Hydrolases"/>
    <property type="match status" value="1"/>
</dbReference>
<dbReference type="EMBL" id="HBNS01001590">
    <property type="protein sequence ID" value="CAE4580409.1"/>
    <property type="molecule type" value="Transcribed_RNA"/>
</dbReference>
<keyword evidence="3" id="KW-0732">Signal</keyword>
<accession>A0A6V2AED8</accession>
<dbReference type="Pfam" id="PF05577">
    <property type="entry name" value="Peptidase_S28"/>
    <property type="match status" value="1"/>
</dbReference>
<dbReference type="Gene3D" id="3.40.50.1820">
    <property type="entry name" value="alpha/beta hydrolase"/>
    <property type="match status" value="1"/>
</dbReference>
<keyword evidence="5" id="KW-0325">Glycoprotein</keyword>
<protein>
    <submittedName>
        <fullName evidence="6">Uncharacterized protein</fullName>
    </submittedName>
</protein>
<keyword evidence="2" id="KW-0645">Protease</keyword>
<dbReference type="EMBL" id="HBNS01001591">
    <property type="protein sequence ID" value="CAE4580411.1"/>
    <property type="molecule type" value="Transcribed_RNA"/>
</dbReference>
<evidence type="ECO:0000313" key="6">
    <source>
        <dbReference type="EMBL" id="CAE4580409.1"/>
    </source>
</evidence>
<organism evidence="6">
    <name type="scientific">Ditylum brightwellii</name>
    <dbReference type="NCBI Taxonomy" id="49249"/>
    <lineage>
        <taxon>Eukaryota</taxon>
        <taxon>Sar</taxon>
        <taxon>Stramenopiles</taxon>
        <taxon>Ochrophyta</taxon>
        <taxon>Bacillariophyta</taxon>
        <taxon>Mediophyceae</taxon>
        <taxon>Lithodesmiophycidae</taxon>
        <taxon>Lithodesmiales</taxon>
        <taxon>Lithodesmiaceae</taxon>
        <taxon>Ditylum</taxon>
    </lineage>
</organism>
<proteinExistence type="inferred from homology"/>
<keyword evidence="4" id="KW-0378">Hydrolase</keyword>
<gene>
    <name evidence="6" type="ORF">DBRI00130_LOCUS1276</name>
    <name evidence="7" type="ORF">DBRI00130_LOCUS1277</name>
</gene>
<dbReference type="Gene3D" id="1.20.120.980">
    <property type="entry name" value="Serine carboxypeptidase S28, SKS domain"/>
    <property type="match status" value="1"/>
</dbReference>
<name>A0A6V2AED8_9STRA</name>
<comment type="similarity">
    <text evidence="1">Belongs to the peptidase S28 family.</text>
</comment>
<reference evidence="6" key="1">
    <citation type="submission" date="2021-01" db="EMBL/GenBank/DDBJ databases">
        <authorList>
            <person name="Corre E."/>
            <person name="Pelletier E."/>
            <person name="Niang G."/>
            <person name="Scheremetjew M."/>
            <person name="Finn R."/>
            <person name="Kale V."/>
            <person name="Holt S."/>
            <person name="Cochrane G."/>
            <person name="Meng A."/>
            <person name="Brown T."/>
            <person name="Cohen L."/>
        </authorList>
    </citation>
    <scope>NUCLEOTIDE SEQUENCE</scope>
    <source>
        <strain evidence="6">GSO104</strain>
    </source>
</reference>
<dbReference type="GO" id="GO:0008239">
    <property type="term" value="F:dipeptidyl-peptidase activity"/>
    <property type="evidence" value="ECO:0007669"/>
    <property type="project" value="TreeGrafter"/>
</dbReference>
<dbReference type="PANTHER" id="PTHR11010:SF38">
    <property type="entry name" value="LYSOSOMAL PRO-X CARBOXYPEPTIDASE"/>
    <property type="match status" value="1"/>
</dbReference>
<dbReference type="GO" id="GO:0070008">
    <property type="term" value="F:serine-type exopeptidase activity"/>
    <property type="evidence" value="ECO:0007669"/>
    <property type="project" value="InterPro"/>
</dbReference>
<evidence type="ECO:0000256" key="3">
    <source>
        <dbReference type="ARBA" id="ARBA00022729"/>
    </source>
</evidence>
<evidence type="ECO:0000256" key="4">
    <source>
        <dbReference type="ARBA" id="ARBA00022801"/>
    </source>
</evidence>
<dbReference type="InterPro" id="IPR008758">
    <property type="entry name" value="Peptidase_S28"/>
</dbReference>
<sequence>MTSATTSYFKNDRIEKWNVTKKCRMVLLLSILLLAKMATAVTTYATLKHTRKSWSGGQTLQNFITSDMSSSSFDANVTEYWFDTIVDHFNFQPTAVSTFPLRYFVNDQYCTNHDSSSTPVLFYAGNEAPITQFIQNSGFLFEAAKHLGAMVVFAEHRYYGQSFPFGSPTAALTTPFNISYLTVEQAMEDFNALQLHIRHKWNLSRDAAFIVAGGSYGGNLALWLRLKNPNLWAGALASSATPLKHLLRESNSFSKIVSEVYGNVSSTCPDIVRRGWMELFENVKSKHGRDIVQHELQLCHMPDEGEQYSEDIANELYQWISGALETMVQYGYPYPTNFYNPVPAYPFQVACENMLKEPTALESLRAAAQVYYNFTGQAGLCFDWLSSSSTFAGNEILFATPDAMRKVKQRNALLKNNLVETAWDYQCCTEVYQPMPTDGITDMELPYRPSQTQYFERCQQRWDGVTPRPDWEEMTFMSNNIQAGSNIFLTSGQLDPWRAAGITSLPNHANPDSIIVRVIENGAHHLDLRASHPLDPPSVTKIRREELASFEHWVHEWGELYPAEVKSPKIIAMPGLRGNIQQHESR</sequence>
<dbReference type="AlphaFoldDB" id="A0A6V2AED8"/>